<reference evidence="3 4" key="1">
    <citation type="submission" date="2015-01" db="EMBL/GenBank/DDBJ databases">
        <title>Rufibacter sp./DG31D/ whole genome sequencing.</title>
        <authorList>
            <person name="Kim M.K."/>
            <person name="Srinivasan S."/>
            <person name="Lee J.-J."/>
        </authorList>
    </citation>
    <scope>NUCLEOTIDE SEQUENCE [LARGE SCALE GENOMIC DNA]</scope>
    <source>
        <strain evidence="3 4">DG31D</strain>
    </source>
</reference>
<dbReference type="OrthoDB" id="9804104at2"/>
<dbReference type="InterPro" id="IPR051122">
    <property type="entry name" value="SDR_DHRS6-like"/>
</dbReference>
<evidence type="ECO:0000313" key="4">
    <source>
        <dbReference type="Proteomes" id="UP000036458"/>
    </source>
</evidence>
<sequence length="232" mass="25040">MKNILVIGGSSGIGKELVHLLARQGHQVYATYFQHPPEEEIPRVHYFPLDVLAETVDLSFLPNMIDGLAYCPGSINLLPFARIKPLDFTRDFELQVVGAVKVLQATLPQLKASQKASVVFFSTVAVQTGFTFHAQVSASKGALEGLTRSLAAELAPLIRVNAVAPSITDTPLAAKFLNTQEKQAANAQKHPLKRIGTPSDIAEAAIFLLSEKSSWMTGQILHVDGGISSIKN</sequence>
<dbReference type="PANTHER" id="PTHR43477:SF1">
    <property type="entry name" value="DIHYDROANTICAPSIN 7-DEHYDROGENASE"/>
    <property type="match status" value="1"/>
</dbReference>
<dbReference type="InterPro" id="IPR036291">
    <property type="entry name" value="NAD(P)-bd_dom_sf"/>
</dbReference>
<organism evidence="3 4">
    <name type="scientific">Rufibacter radiotolerans</name>
    <dbReference type="NCBI Taxonomy" id="1379910"/>
    <lineage>
        <taxon>Bacteria</taxon>
        <taxon>Pseudomonadati</taxon>
        <taxon>Bacteroidota</taxon>
        <taxon>Cytophagia</taxon>
        <taxon>Cytophagales</taxon>
        <taxon>Hymenobacteraceae</taxon>
        <taxon>Rufibacter</taxon>
    </lineage>
</organism>
<evidence type="ECO:0000313" key="3">
    <source>
        <dbReference type="EMBL" id="AKQ45243.1"/>
    </source>
</evidence>
<dbReference type="GO" id="GO:0016491">
    <property type="term" value="F:oxidoreductase activity"/>
    <property type="evidence" value="ECO:0007669"/>
    <property type="project" value="UniProtKB-KW"/>
</dbReference>
<dbReference type="RefSeq" id="WP_048920102.1">
    <property type="nucleotide sequence ID" value="NZ_CP010777.1"/>
</dbReference>
<protein>
    <submittedName>
        <fullName evidence="3">Oxidoreductase</fullName>
    </submittedName>
</protein>
<evidence type="ECO:0000256" key="1">
    <source>
        <dbReference type="ARBA" id="ARBA00006484"/>
    </source>
</evidence>
<dbReference type="PANTHER" id="PTHR43477">
    <property type="entry name" value="DIHYDROANTICAPSIN 7-DEHYDROGENASE"/>
    <property type="match status" value="1"/>
</dbReference>
<dbReference type="CDD" id="cd05233">
    <property type="entry name" value="SDR_c"/>
    <property type="match status" value="1"/>
</dbReference>
<name>A0A0H4VIL9_9BACT</name>
<dbReference type="SUPFAM" id="SSF51735">
    <property type="entry name" value="NAD(P)-binding Rossmann-fold domains"/>
    <property type="match status" value="1"/>
</dbReference>
<dbReference type="Gene3D" id="3.40.50.720">
    <property type="entry name" value="NAD(P)-binding Rossmann-like Domain"/>
    <property type="match status" value="1"/>
</dbReference>
<comment type="similarity">
    <text evidence="1">Belongs to the short-chain dehydrogenases/reductases (SDR) family.</text>
</comment>
<dbReference type="EMBL" id="CP010777">
    <property type="protein sequence ID" value="AKQ45243.1"/>
    <property type="molecule type" value="Genomic_DNA"/>
</dbReference>
<dbReference type="Proteomes" id="UP000036458">
    <property type="component" value="Chromosome"/>
</dbReference>
<dbReference type="AlphaFoldDB" id="A0A0H4VIL9"/>
<dbReference type="PATRIC" id="fig|1379910.4.peg.1242"/>
<keyword evidence="4" id="KW-1185">Reference proteome</keyword>
<gene>
    <name evidence="3" type="ORF">TH63_05695</name>
</gene>
<dbReference type="PRINTS" id="PR00081">
    <property type="entry name" value="GDHRDH"/>
</dbReference>
<proteinExistence type="inferred from homology"/>
<dbReference type="Pfam" id="PF13561">
    <property type="entry name" value="adh_short_C2"/>
    <property type="match status" value="1"/>
</dbReference>
<keyword evidence="2" id="KW-0560">Oxidoreductase</keyword>
<dbReference type="InterPro" id="IPR002347">
    <property type="entry name" value="SDR_fam"/>
</dbReference>
<evidence type="ECO:0000256" key="2">
    <source>
        <dbReference type="ARBA" id="ARBA00023002"/>
    </source>
</evidence>
<accession>A0A0H4VIL9</accession>
<dbReference type="STRING" id="1379910.TH63_05695"/>
<dbReference type="KEGG" id="ruf:TH63_05695"/>